<protein>
    <recommendedName>
        <fullName evidence="6">Isocitrate dehydrogenase [NADP]</fullName>
        <ecNumber evidence="5">1.1.1.42</ecNumber>
    </recommendedName>
    <alternativeName>
        <fullName evidence="15">IDP</fullName>
    </alternativeName>
    <alternativeName>
        <fullName evidence="16">NADP(+)-specific ICDH</fullName>
    </alternativeName>
    <alternativeName>
        <fullName evidence="17">Oxalosuccinate decarboxylase</fullName>
    </alternativeName>
</protein>
<dbReference type="RefSeq" id="WP_323738214.1">
    <property type="nucleotide sequence ID" value="NZ_CP112932.1"/>
</dbReference>
<dbReference type="EC" id="1.1.1.42" evidence="5"/>
<dbReference type="Pfam" id="PF18324">
    <property type="entry name" value="Isocitrate_DH_C_bact"/>
    <property type="match status" value="1"/>
</dbReference>
<evidence type="ECO:0000256" key="12">
    <source>
        <dbReference type="ARBA" id="ARBA00023002"/>
    </source>
</evidence>
<evidence type="ECO:0000256" key="13">
    <source>
        <dbReference type="ARBA" id="ARBA00023211"/>
    </source>
</evidence>
<evidence type="ECO:0000256" key="9">
    <source>
        <dbReference type="ARBA" id="ARBA00022723"/>
    </source>
</evidence>
<organism evidence="20 21">
    <name type="scientific">Candidatus Trichorickettsia mobilis</name>
    <dbReference type="NCBI Taxonomy" id="1346319"/>
    <lineage>
        <taxon>Bacteria</taxon>
        <taxon>Pseudomonadati</taxon>
        <taxon>Pseudomonadota</taxon>
        <taxon>Alphaproteobacteria</taxon>
        <taxon>Rickettsiales</taxon>
        <taxon>Rickettsiaceae</taxon>
        <taxon>Rickettsieae</taxon>
        <taxon>Candidatus Trichorickettsia</taxon>
    </lineage>
</organism>
<evidence type="ECO:0000256" key="6">
    <source>
        <dbReference type="ARBA" id="ARBA00019562"/>
    </source>
</evidence>
<evidence type="ECO:0000256" key="3">
    <source>
        <dbReference type="ARBA" id="ARBA00007769"/>
    </source>
</evidence>
<gene>
    <name evidence="20" type="ORF">Trichorick_01354</name>
</gene>
<keyword evidence="10" id="KW-0460">Magnesium</keyword>
<dbReference type="PANTHER" id="PTHR11835:SF43">
    <property type="entry name" value="ISOPROPYLMALATE DEHYDROGENASE-LIKE DOMAIN-CONTAINING PROTEIN"/>
    <property type="match status" value="1"/>
</dbReference>
<evidence type="ECO:0000256" key="10">
    <source>
        <dbReference type="ARBA" id="ARBA00022842"/>
    </source>
</evidence>
<feature type="domain" description="Isopropylmalate dehydrogenase-like" evidence="19">
    <location>
        <begin position="6"/>
        <end position="337"/>
    </location>
</feature>
<dbReference type="PROSITE" id="PS00470">
    <property type="entry name" value="IDH_IMDH"/>
    <property type="match status" value="1"/>
</dbReference>
<evidence type="ECO:0000256" key="17">
    <source>
        <dbReference type="ARBA" id="ARBA00031098"/>
    </source>
</evidence>
<dbReference type="Proteomes" id="UP001326613">
    <property type="component" value="Chromosome"/>
</dbReference>
<evidence type="ECO:0000313" key="20">
    <source>
        <dbReference type="EMBL" id="WPY01441.1"/>
    </source>
</evidence>
<comment type="similarity">
    <text evidence="3">Belongs to the isocitrate and isopropylmalate dehydrogenases family.</text>
</comment>
<keyword evidence="12" id="KW-0560">Oxidoreductase</keyword>
<keyword evidence="7" id="KW-0329">Glyoxylate bypass</keyword>
<dbReference type="SMART" id="SM01329">
    <property type="entry name" value="Iso_dh"/>
    <property type="match status" value="1"/>
</dbReference>
<dbReference type="InterPro" id="IPR019818">
    <property type="entry name" value="IsoCit/isopropylmalate_DH_CS"/>
</dbReference>
<dbReference type="InterPro" id="IPR024084">
    <property type="entry name" value="IsoPropMal-DH-like_dom"/>
</dbReference>
<dbReference type="EMBL" id="CP112932">
    <property type="protein sequence ID" value="WPY01441.1"/>
    <property type="molecule type" value="Genomic_DNA"/>
</dbReference>
<evidence type="ECO:0000256" key="8">
    <source>
        <dbReference type="ARBA" id="ARBA00022532"/>
    </source>
</evidence>
<reference evidence="20 21" key="1">
    <citation type="submission" date="2022-10" db="EMBL/GenBank/DDBJ databases">
        <title>Host association and intracellularity evolved multiple times independently in the Rickettsiales.</title>
        <authorList>
            <person name="Castelli M."/>
            <person name="Nardi T."/>
            <person name="Gammuto L."/>
            <person name="Bellinzona G."/>
            <person name="Sabaneyeva E."/>
            <person name="Potekhin A."/>
            <person name="Serra V."/>
            <person name="Petroni G."/>
            <person name="Sassera D."/>
        </authorList>
    </citation>
    <scope>NUCLEOTIDE SEQUENCE [LARGE SCALE GENOMIC DNA]</scope>
    <source>
        <strain evidence="20 21">Kr 154-4</strain>
    </source>
</reference>
<dbReference type="Gene3D" id="3.30.70.1570">
    <property type="match status" value="1"/>
</dbReference>
<evidence type="ECO:0000256" key="4">
    <source>
        <dbReference type="ARBA" id="ARBA00011738"/>
    </source>
</evidence>
<comment type="catalytic activity">
    <reaction evidence="14">
        <text>D-threo-isocitrate + NADP(+) = 2-oxoglutarate + CO2 + NADPH</text>
        <dbReference type="Rhea" id="RHEA:19629"/>
        <dbReference type="ChEBI" id="CHEBI:15562"/>
        <dbReference type="ChEBI" id="CHEBI:16526"/>
        <dbReference type="ChEBI" id="CHEBI:16810"/>
        <dbReference type="ChEBI" id="CHEBI:57783"/>
        <dbReference type="ChEBI" id="CHEBI:58349"/>
        <dbReference type="EC" id="1.1.1.42"/>
    </reaction>
</comment>
<comment type="cofactor">
    <cofactor evidence="2">
        <name>Mg(2+)</name>
        <dbReference type="ChEBI" id="CHEBI:18420"/>
    </cofactor>
</comment>
<evidence type="ECO:0000259" key="19">
    <source>
        <dbReference type="SMART" id="SM01329"/>
    </source>
</evidence>
<keyword evidence="9" id="KW-0479">Metal-binding</keyword>
<evidence type="ECO:0000313" key="21">
    <source>
        <dbReference type="Proteomes" id="UP001326613"/>
    </source>
</evidence>
<dbReference type="InterPro" id="IPR014273">
    <property type="entry name" value="Isocitrate_DH_bac-typ"/>
</dbReference>
<comment type="subunit">
    <text evidence="4">Homodimer.</text>
</comment>
<proteinExistence type="inferred from homology"/>
<dbReference type="Pfam" id="PF00180">
    <property type="entry name" value="Iso_dh"/>
    <property type="match status" value="1"/>
</dbReference>
<evidence type="ECO:0000256" key="16">
    <source>
        <dbReference type="ARBA" id="ARBA00029990"/>
    </source>
</evidence>
<keyword evidence="8" id="KW-0816">Tricarboxylic acid cycle</keyword>
<keyword evidence="11" id="KW-0521">NADP</keyword>
<evidence type="ECO:0000256" key="5">
    <source>
        <dbReference type="ARBA" id="ARBA00013013"/>
    </source>
</evidence>
<evidence type="ECO:0000256" key="11">
    <source>
        <dbReference type="ARBA" id="ARBA00022857"/>
    </source>
</evidence>
<evidence type="ECO:0000256" key="14">
    <source>
        <dbReference type="ARBA" id="ARBA00023554"/>
    </source>
</evidence>
<evidence type="ECO:0000256" key="2">
    <source>
        <dbReference type="ARBA" id="ARBA00001946"/>
    </source>
</evidence>
<sequence length="484" mass="53488">MSEFTPVTVARGDGIGPEIMEAVLRILKESEAKIRIEAIEIGEKLYQKNYTSGIAGDTWESLARTRVLLKAPITTPQGGGYKSLNVTLRKALSLYANVRPSISYHPFVETLHPKLDLTIIRENEEDLYAGIEYRHTHNMYESIKLISRVGSEKIIRYAFEYAIKNNRKKVTCFSKDNIMKFSDGIFHKVFDEVAKEYPQIKPEHYIIDIGTARLATAPDLFDVIVTSNLYGDIISDVTSEISGSVGLAGSANIGEYYAMFEAVHGSAPDIAGKDIANPSGLLNAAVMMLVHIGQGKIAATIENAWKKTIEDGIHTTDIYNDQTSSKKVGTQEFAAAIIKRLGEVPTTLKAVDYSSTPKLEQSTKVYTINTKEIKVLVGADIFVAMNVSSAHDVAAKIQSINLQGLELQTVACKGLKLWPRDERFELLSDHWCCRFVAKTAGETIKHVTIAKLLEALSLADIDFIKVENLFEFDGKKGFSLAQGE</sequence>
<dbReference type="PANTHER" id="PTHR11835">
    <property type="entry name" value="DECARBOXYLATING DEHYDROGENASES-ISOCITRATE, ISOPROPYLMALATE, TARTRATE"/>
    <property type="match status" value="1"/>
</dbReference>
<keyword evidence="21" id="KW-1185">Reference proteome</keyword>
<accession>A0ABZ0UUZ9</accession>
<evidence type="ECO:0000256" key="15">
    <source>
        <dbReference type="ARBA" id="ARBA00029765"/>
    </source>
</evidence>
<dbReference type="SUPFAM" id="SSF53659">
    <property type="entry name" value="Isocitrate/Isopropylmalate dehydrogenase-like"/>
    <property type="match status" value="1"/>
</dbReference>
<keyword evidence="13" id="KW-0464">Manganese</keyword>
<comment type="cofactor">
    <cofactor evidence="1">
        <name>Mn(2+)</name>
        <dbReference type="ChEBI" id="CHEBI:29035"/>
    </cofactor>
</comment>
<dbReference type="NCBIfam" id="NF006673">
    <property type="entry name" value="PRK09222.1"/>
    <property type="match status" value="1"/>
</dbReference>
<name>A0ABZ0UUZ9_9RICK</name>
<dbReference type="InterPro" id="IPR040978">
    <property type="entry name" value="Isocitrate_DH_TT1725_C"/>
</dbReference>
<evidence type="ECO:0000256" key="7">
    <source>
        <dbReference type="ARBA" id="ARBA00022435"/>
    </source>
</evidence>
<evidence type="ECO:0000256" key="18">
    <source>
        <dbReference type="ARBA" id="ARBA00046127"/>
    </source>
</evidence>
<comment type="function">
    <text evidence="18">Catalyzes the oxidative decarboxylation of isocitrate to 2-oxoglutarate and carbon dioxide with the concomitant reduction of NADP(+).</text>
</comment>
<dbReference type="Gene3D" id="3.40.718.10">
    <property type="entry name" value="Isopropylmalate Dehydrogenase"/>
    <property type="match status" value="1"/>
</dbReference>
<evidence type="ECO:0000256" key="1">
    <source>
        <dbReference type="ARBA" id="ARBA00001936"/>
    </source>
</evidence>
<dbReference type="InterPro" id="IPR046997">
    <property type="entry name" value="Isocitrate_DH_TT1725_C_sf"/>
</dbReference>
<dbReference type="NCBIfam" id="TIGR02924">
    <property type="entry name" value="ICDH_alpha"/>
    <property type="match status" value="1"/>
</dbReference>